<dbReference type="InterPro" id="IPR001466">
    <property type="entry name" value="Beta-lactam-related"/>
</dbReference>
<dbReference type="Pfam" id="PF00144">
    <property type="entry name" value="Beta-lactamase"/>
    <property type="match status" value="1"/>
</dbReference>
<keyword evidence="2" id="KW-1185">Reference proteome</keyword>
<dbReference type="InterPro" id="IPR012338">
    <property type="entry name" value="Beta-lactam/transpept-like"/>
</dbReference>
<dbReference type="Gene3D" id="3.40.710.10">
    <property type="entry name" value="DD-peptidase/beta-lactamase superfamily"/>
    <property type="match status" value="1"/>
</dbReference>
<dbReference type="WBParaSite" id="PSAMB.scaffold10247size4231.g33158.t1">
    <property type="protein sequence ID" value="PSAMB.scaffold10247size4231.g33158.t1"/>
    <property type="gene ID" value="PSAMB.scaffold10247size4231.g33158"/>
</dbReference>
<evidence type="ECO:0000313" key="3">
    <source>
        <dbReference type="WBParaSite" id="PSAMB.scaffold10247size4231.g33158.t1"/>
    </source>
</evidence>
<dbReference type="PANTHER" id="PTHR46825">
    <property type="entry name" value="D-ALANYL-D-ALANINE-CARBOXYPEPTIDASE/ENDOPEPTIDASE AMPH"/>
    <property type="match status" value="1"/>
</dbReference>
<dbReference type="PANTHER" id="PTHR46825:SF13">
    <property type="entry name" value="BETA-LACTAMASE-RELATED DOMAIN-CONTAINING PROTEIN"/>
    <property type="match status" value="1"/>
</dbReference>
<dbReference type="Pfam" id="PF17660">
    <property type="entry name" value="BTRD1"/>
    <property type="match status" value="2"/>
</dbReference>
<reference evidence="3" key="1">
    <citation type="submission" date="2022-11" db="UniProtKB">
        <authorList>
            <consortium name="WormBaseParasite"/>
        </authorList>
    </citation>
    <scope>IDENTIFICATION</scope>
</reference>
<evidence type="ECO:0000259" key="1">
    <source>
        <dbReference type="Pfam" id="PF00144"/>
    </source>
</evidence>
<protein>
    <submittedName>
        <fullName evidence="3">Beta-lactamase-related domain-containing protein</fullName>
    </submittedName>
</protein>
<name>A0A914UIZ1_9BILA</name>
<proteinExistence type="predicted"/>
<dbReference type="SUPFAM" id="SSF56601">
    <property type="entry name" value="beta-lactamase/transpeptidase-like"/>
    <property type="match status" value="1"/>
</dbReference>
<dbReference type="Proteomes" id="UP000887566">
    <property type="component" value="Unplaced"/>
</dbReference>
<dbReference type="InterPro" id="IPR049511">
    <property type="entry name" value="PGH-like_rpt"/>
</dbReference>
<dbReference type="AlphaFoldDB" id="A0A914UIZ1"/>
<dbReference type="InterPro" id="IPR050491">
    <property type="entry name" value="AmpC-like"/>
</dbReference>
<sequence length="570" mass="64103">MFSTYWERIPNVNYRLWYPGTPNAEAEKAQFEQQGCRLVDICGYTVQGQPQYIGVWQDLVLSTSPYVSHHGLTLAECLAKDQELKQQGYTAVKFQVFNSASQVYCTGIWEQRPGCSHRIEMDQSLAAMHRRILPDTTMVPRQISHYIDPADNCVKYAVLWSNTNSYRYPPPPPQWPQGQPIPKRYMSGSTTALDVTQIAFLERRVERFMQVENIPGLSIAITQNECLKFAAGFGWANIRKKVQLDPLHQFRIGVASVPVTAAAILLLVEQGKLTLDQKVFGPGSIFESKYGPLPQQLQQNQPFMQAQNYLCDITVRHLLEHTTGNWGTKMPIIAEPLMNNDDFIKYIAGNVPVEEMPGKQWVYSNFNYLVLAKVIECVSGQTYEQYVKSCLWSKAGVTEARVADPFISQLGPMEVMYYMTPQNGTGEGADPYVALQKERLASFGGWVASPVDLLKLMVRMDGFKNKPDILSEASIKSWSTPSLASNDTYGQGWFLNVNGWNGWVSVGRVPGASSLLVRLNTGISFVILANKEYSGMEFYHQLGYVMHHIISLCAKWETTGDLFCAQGTNC</sequence>
<feature type="domain" description="Beta-lactamase-related" evidence="1">
    <location>
        <begin position="201"/>
        <end position="537"/>
    </location>
</feature>
<organism evidence="2 3">
    <name type="scientific">Plectus sambesii</name>
    <dbReference type="NCBI Taxonomy" id="2011161"/>
    <lineage>
        <taxon>Eukaryota</taxon>
        <taxon>Metazoa</taxon>
        <taxon>Ecdysozoa</taxon>
        <taxon>Nematoda</taxon>
        <taxon>Chromadorea</taxon>
        <taxon>Plectida</taxon>
        <taxon>Plectina</taxon>
        <taxon>Plectoidea</taxon>
        <taxon>Plectidae</taxon>
        <taxon>Plectus</taxon>
    </lineage>
</organism>
<accession>A0A914UIZ1</accession>
<evidence type="ECO:0000313" key="2">
    <source>
        <dbReference type="Proteomes" id="UP000887566"/>
    </source>
</evidence>